<dbReference type="Proteomes" id="UP000184041">
    <property type="component" value="Unassembled WGS sequence"/>
</dbReference>
<protein>
    <recommendedName>
        <fullName evidence="4">DUF1761 domain-containing protein</fullName>
    </recommendedName>
</protein>
<name>A0A1M5BX99_9BACT</name>
<dbReference type="EMBL" id="FQUS01000009">
    <property type="protein sequence ID" value="SHF46862.1"/>
    <property type="molecule type" value="Genomic_DNA"/>
</dbReference>
<evidence type="ECO:0000313" key="2">
    <source>
        <dbReference type="EMBL" id="SHF46862.1"/>
    </source>
</evidence>
<feature type="transmembrane region" description="Helical" evidence="1">
    <location>
        <begin position="53"/>
        <end position="75"/>
    </location>
</feature>
<keyword evidence="1" id="KW-1133">Transmembrane helix</keyword>
<feature type="transmembrane region" description="Helical" evidence="1">
    <location>
        <begin position="116"/>
        <end position="138"/>
    </location>
</feature>
<dbReference type="STRING" id="1194090.SAMN05443144_10912"/>
<dbReference type="RefSeq" id="WP_073062977.1">
    <property type="nucleotide sequence ID" value="NZ_FQUS01000009.1"/>
</dbReference>
<proteinExistence type="predicted"/>
<keyword evidence="3" id="KW-1185">Reference proteome</keyword>
<gene>
    <name evidence="2" type="ORF">SAMN05443144_10912</name>
</gene>
<dbReference type="AlphaFoldDB" id="A0A1M5BX99"/>
<reference evidence="2 3" key="1">
    <citation type="submission" date="2016-11" db="EMBL/GenBank/DDBJ databases">
        <authorList>
            <person name="Jaros S."/>
            <person name="Januszkiewicz K."/>
            <person name="Wedrychowicz H."/>
        </authorList>
    </citation>
    <scope>NUCLEOTIDE SEQUENCE [LARGE SCALE GENOMIC DNA]</scope>
    <source>
        <strain evidence="2 3">DSM 21986</strain>
    </source>
</reference>
<dbReference type="Pfam" id="PF08570">
    <property type="entry name" value="DUF1761"/>
    <property type="match status" value="1"/>
</dbReference>
<keyword evidence="1" id="KW-0812">Transmembrane</keyword>
<dbReference type="InterPro" id="IPR013879">
    <property type="entry name" value="DUF1761"/>
</dbReference>
<feature type="transmembrane region" description="Helical" evidence="1">
    <location>
        <begin position="6"/>
        <end position="26"/>
    </location>
</feature>
<evidence type="ECO:0000313" key="3">
    <source>
        <dbReference type="Proteomes" id="UP000184041"/>
    </source>
</evidence>
<feature type="transmembrane region" description="Helical" evidence="1">
    <location>
        <begin position="87"/>
        <end position="109"/>
    </location>
</feature>
<keyword evidence="1" id="KW-0472">Membrane</keyword>
<organism evidence="2 3">
    <name type="scientific">Fodinibius roseus</name>
    <dbReference type="NCBI Taxonomy" id="1194090"/>
    <lineage>
        <taxon>Bacteria</taxon>
        <taxon>Pseudomonadati</taxon>
        <taxon>Balneolota</taxon>
        <taxon>Balneolia</taxon>
        <taxon>Balneolales</taxon>
        <taxon>Balneolaceae</taxon>
        <taxon>Fodinibius</taxon>
    </lineage>
</organism>
<dbReference type="OrthoDB" id="333057at2"/>
<evidence type="ECO:0000256" key="1">
    <source>
        <dbReference type="SAM" id="Phobius"/>
    </source>
</evidence>
<accession>A0A1M5BX99</accession>
<evidence type="ECO:0008006" key="4">
    <source>
        <dbReference type="Google" id="ProtNLM"/>
    </source>
</evidence>
<sequence>MDMANINFLAVIVATLSAFMVGALWYGPLFGQAWLSAVGMTEDDVEKGNKAKLFGLAFLFELIMAFNLAMFLTGSPEAAEQMTAGTGAFYGFLTGFGWIFFALAVNSLYEGKSWTYIFINGGYWTVTFTVMGLILGAWI</sequence>